<organism evidence="2 3">
    <name type="scientific">Pelobates cultripes</name>
    <name type="common">Western spadefoot toad</name>
    <dbReference type="NCBI Taxonomy" id="61616"/>
    <lineage>
        <taxon>Eukaryota</taxon>
        <taxon>Metazoa</taxon>
        <taxon>Chordata</taxon>
        <taxon>Craniata</taxon>
        <taxon>Vertebrata</taxon>
        <taxon>Euteleostomi</taxon>
        <taxon>Amphibia</taxon>
        <taxon>Batrachia</taxon>
        <taxon>Anura</taxon>
        <taxon>Pelobatoidea</taxon>
        <taxon>Pelobatidae</taxon>
        <taxon>Pelobates</taxon>
    </lineage>
</organism>
<name>A0AAD1T8A5_PELCU</name>
<evidence type="ECO:0000256" key="1">
    <source>
        <dbReference type="SAM" id="MobiDB-lite"/>
    </source>
</evidence>
<feature type="region of interest" description="Disordered" evidence="1">
    <location>
        <begin position="1"/>
        <end position="20"/>
    </location>
</feature>
<evidence type="ECO:0000313" key="3">
    <source>
        <dbReference type="Proteomes" id="UP001295444"/>
    </source>
</evidence>
<evidence type="ECO:0000313" key="2">
    <source>
        <dbReference type="EMBL" id="CAH2321354.1"/>
    </source>
</evidence>
<gene>
    <name evidence="2" type="ORF">PECUL_23A000203</name>
</gene>
<protein>
    <submittedName>
        <fullName evidence="2">Uncharacterized protein</fullName>
    </submittedName>
</protein>
<dbReference type="EMBL" id="OW240922">
    <property type="protein sequence ID" value="CAH2321354.1"/>
    <property type="molecule type" value="Genomic_DNA"/>
</dbReference>
<reference evidence="2" key="1">
    <citation type="submission" date="2022-03" db="EMBL/GenBank/DDBJ databases">
        <authorList>
            <person name="Alioto T."/>
            <person name="Alioto T."/>
            <person name="Gomez Garrido J."/>
        </authorList>
    </citation>
    <scope>NUCLEOTIDE SEQUENCE</scope>
</reference>
<keyword evidence="3" id="KW-1185">Reference proteome</keyword>
<dbReference type="Proteomes" id="UP001295444">
    <property type="component" value="Chromosome 11"/>
</dbReference>
<accession>A0AAD1T8A5</accession>
<dbReference type="AlphaFoldDB" id="A0AAD1T8A5"/>
<proteinExistence type="predicted"/>
<sequence length="142" mass="15612">MGRKAWRRPTPLQGPAWPPEMPSIYQLTGDNLTSNTTSMGVCRYKPTCPRYWCFATMPCIQQNGHAAGPRDGLHMLHSKHGGATRLSAVVLTTLKHTLTEAQMFSADIDIVKTEVQAVTAHIQASEEDIIDTQADLKGAPLR</sequence>